<dbReference type="PANTHER" id="PTHR34825:SF2">
    <property type="entry name" value="AAA-ATPASE-LIKE DOMAIN-CONTAINING PROTEIN"/>
    <property type="match status" value="1"/>
</dbReference>
<dbReference type="InterPro" id="IPR018631">
    <property type="entry name" value="AAA-ATPase-like_dom"/>
</dbReference>
<dbReference type="eggNOG" id="COG1429">
    <property type="taxonomic scope" value="Bacteria"/>
</dbReference>
<dbReference type="AlphaFoldDB" id="A0A0P0GGL9"/>
<feature type="domain" description="AAA-ATPase-like" evidence="1">
    <location>
        <begin position="11"/>
        <end position="130"/>
    </location>
</feature>
<dbReference type="PATRIC" id="fig|246787.4.peg.4419"/>
<gene>
    <name evidence="2" type="ORF">BcellWH2_04277</name>
</gene>
<dbReference type="RefSeq" id="WP_007215469.1">
    <property type="nucleotide sequence ID" value="NZ_DAWDZD010000008.1"/>
</dbReference>
<evidence type="ECO:0000313" key="2">
    <source>
        <dbReference type="EMBL" id="ALJ61494.1"/>
    </source>
</evidence>
<dbReference type="Pfam" id="PF09820">
    <property type="entry name" value="AAA-ATPase_like"/>
    <property type="match status" value="1"/>
</dbReference>
<organism evidence="2 3">
    <name type="scientific">Bacteroides cellulosilyticus</name>
    <dbReference type="NCBI Taxonomy" id="246787"/>
    <lineage>
        <taxon>Bacteria</taxon>
        <taxon>Pseudomonadati</taxon>
        <taxon>Bacteroidota</taxon>
        <taxon>Bacteroidia</taxon>
        <taxon>Bacteroidales</taxon>
        <taxon>Bacteroidaceae</taxon>
        <taxon>Bacteroides</taxon>
    </lineage>
</organism>
<protein>
    <submittedName>
        <fullName evidence="2">Putative AAA-ATPase</fullName>
    </submittedName>
</protein>
<evidence type="ECO:0000313" key="3">
    <source>
        <dbReference type="Proteomes" id="UP000061809"/>
    </source>
</evidence>
<dbReference type="EMBL" id="CP012801">
    <property type="protein sequence ID" value="ALJ61494.1"/>
    <property type="molecule type" value="Genomic_DNA"/>
</dbReference>
<dbReference type="KEGG" id="bcel:BcellWH2_04277"/>
<dbReference type="STRING" id="246787.BcellWH2_04277"/>
<dbReference type="Proteomes" id="UP000061809">
    <property type="component" value="Chromosome"/>
</dbReference>
<proteinExistence type="predicted"/>
<evidence type="ECO:0000259" key="1">
    <source>
        <dbReference type="Pfam" id="PF09820"/>
    </source>
</evidence>
<dbReference type="PANTHER" id="PTHR34825">
    <property type="entry name" value="CONSERVED PROTEIN, WITH A WEAK D-GALACTARATE DEHYDRATASE/ALTRONATE HYDROLASE DOMAIN"/>
    <property type="match status" value="1"/>
</dbReference>
<accession>A0A0P0GGL9</accession>
<reference evidence="2 3" key="1">
    <citation type="journal article" date="2015" name="Science">
        <title>Genetic determinants of in vivo fitness and diet responsiveness in multiple human gut Bacteroides.</title>
        <authorList>
            <person name="Wu M."/>
            <person name="McNulty N.P."/>
            <person name="Rodionov D.A."/>
            <person name="Khoroshkin M.S."/>
            <person name="Griffin N.W."/>
            <person name="Cheng J."/>
            <person name="Latreille P."/>
            <person name="Kerstetter R.A."/>
            <person name="Terrapon N."/>
            <person name="Henrissat B."/>
            <person name="Osterman A.L."/>
            <person name="Gordon J.I."/>
        </authorList>
    </citation>
    <scope>NUCLEOTIDE SEQUENCE [LARGE SCALE GENOMIC DNA]</scope>
    <source>
        <strain evidence="2 3">WH2</strain>
    </source>
</reference>
<sequence>MENISDSKLLPYGMMNFAVIRRDDYYYVDKTAFIPLIERSDRFFFFMRPRRFGKSLTLNMLQHYYDVNARDKFDALFGDLYIGQHPTKDRNSYLVLKLNFSLVSSELHNYLYTYLLNTYDEAELSFSSYEKSEPGYLS</sequence>
<name>A0A0P0GGL9_9BACE</name>